<dbReference type="InterPro" id="IPR016024">
    <property type="entry name" value="ARM-type_fold"/>
</dbReference>
<dbReference type="InterPro" id="IPR011989">
    <property type="entry name" value="ARM-like"/>
</dbReference>
<dbReference type="OMA" id="VCNLMTC"/>
<organism evidence="4 5">
    <name type="scientific">Coniophora puteana (strain RWD-64-598)</name>
    <name type="common">Brown rot fungus</name>
    <dbReference type="NCBI Taxonomy" id="741705"/>
    <lineage>
        <taxon>Eukaryota</taxon>
        <taxon>Fungi</taxon>
        <taxon>Dikarya</taxon>
        <taxon>Basidiomycota</taxon>
        <taxon>Agaricomycotina</taxon>
        <taxon>Agaricomycetes</taxon>
        <taxon>Agaricomycetidae</taxon>
        <taxon>Boletales</taxon>
        <taxon>Coniophorineae</taxon>
        <taxon>Coniophoraceae</taxon>
        <taxon>Coniophora</taxon>
    </lineage>
</organism>
<accession>A0A5M3N6B6</accession>
<dbReference type="GO" id="GO:0005737">
    <property type="term" value="C:cytoplasm"/>
    <property type="evidence" value="ECO:0007669"/>
    <property type="project" value="UniProtKB-SubCell"/>
</dbReference>
<dbReference type="GO" id="GO:0051879">
    <property type="term" value="F:Hsp90 protein binding"/>
    <property type="evidence" value="ECO:0007669"/>
    <property type="project" value="TreeGrafter"/>
</dbReference>
<evidence type="ECO:0000313" key="5">
    <source>
        <dbReference type="Proteomes" id="UP000053558"/>
    </source>
</evidence>
<dbReference type="EMBL" id="JH711573">
    <property type="protein sequence ID" value="EIW86979.1"/>
    <property type="molecule type" value="Genomic_DNA"/>
</dbReference>
<dbReference type="RefSeq" id="XP_007763613.1">
    <property type="nucleotide sequence ID" value="XM_007765423.1"/>
</dbReference>
<dbReference type="Proteomes" id="UP000053558">
    <property type="component" value="Unassembled WGS sequence"/>
</dbReference>
<dbReference type="OrthoDB" id="199930at2759"/>
<evidence type="ECO:0000256" key="2">
    <source>
        <dbReference type="ARBA" id="ARBA00022490"/>
    </source>
</evidence>
<keyword evidence="5" id="KW-1185">Reference proteome</keyword>
<proteinExistence type="predicted"/>
<keyword evidence="2" id="KW-0963">Cytoplasm</keyword>
<comment type="subcellular location">
    <subcellularLocation>
        <location evidence="1">Cytoplasm</location>
    </subcellularLocation>
</comment>
<reference evidence="5" key="1">
    <citation type="journal article" date="2012" name="Science">
        <title>The Paleozoic origin of enzymatic lignin decomposition reconstructed from 31 fungal genomes.</title>
        <authorList>
            <person name="Floudas D."/>
            <person name="Binder M."/>
            <person name="Riley R."/>
            <person name="Barry K."/>
            <person name="Blanchette R.A."/>
            <person name="Henrissat B."/>
            <person name="Martinez A.T."/>
            <person name="Otillar R."/>
            <person name="Spatafora J.W."/>
            <person name="Yadav J.S."/>
            <person name="Aerts A."/>
            <person name="Benoit I."/>
            <person name="Boyd A."/>
            <person name="Carlson A."/>
            <person name="Copeland A."/>
            <person name="Coutinho P.M."/>
            <person name="de Vries R.P."/>
            <person name="Ferreira P."/>
            <person name="Findley K."/>
            <person name="Foster B."/>
            <person name="Gaskell J."/>
            <person name="Glotzer D."/>
            <person name="Gorecki P."/>
            <person name="Heitman J."/>
            <person name="Hesse C."/>
            <person name="Hori C."/>
            <person name="Igarashi K."/>
            <person name="Jurgens J.A."/>
            <person name="Kallen N."/>
            <person name="Kersten P."/>
            <person name="Kohler A."/>
            <person name="Kuees U."/>
            <person name="Kumar T.K.A."/>
            <person name="Kuo A."/>
            <person name="LaButti K."/>
            <person name="Larrondo L.F."/>
            <person name="Lindquist E."/>
            <person name="Ling A."/>
            <person name="Lombard V."/>
            <person name="Lucas S."/>
            <person name="Lundell T."/>
            <person name="Martin R."/>
            <person name="McLaughlin D.J."/>
            <person name="Morgenstern I."/>
            <person name="Morin E."/>
            <person name="Murat C."/>
            <person name="Nagy L.G."/>
            <person name="Nolan M."/>
            <person name="Ohm R.A."/>
            <person name="Patyshakuliyeva A."/>
            <person name="Rokas A."/>
            <person name="Ruiz-Duenas F.J."/>
            <person name="Sabat G."/>
            <person name="Salamov A."/>
            <person name="Samejima M."/>
            <person name="Schmutz J."/>
            <person name="Slot J.C."/>
            <person name="St John F."/>
            <person name="Stenlid J."/>
            <person name="Sun H."/>
            <person name="Sun S."/>
            <person name="Syed K."/>
            <person name="Tsang A."/>
            <person name="Wiebenga A."/>
            <person name="Young D."/>
            <person name="Pisabarro A."/>
            <person name="Eastwood D.C."/>
            <person name="Martin F."/>
            <person name="Cullen D."/>
            <person name="Grigoriev I.V."/>
            <person name="Hibbett D.S."/>
        </authorList>
    </citation>
    <scope>NUCLEOTIDE SEQUENCE [LARGE SCALE GENOMIC DNA]</scope>
    <source>
        <strain evidence="5">RWD-64-598 SS2</strain>
    </source>
</reference>
<evidence type="ECO:0000259" key="3">
    <source>
        <dbReference type="Pfam" id="PF11701"/>
    </source>
</evidence>
<dbReference type="Gene3D" id="1.25.10.10">
    <property type="entry name" value="Leucine-rich Repeat Variant"/>
    <property type="match status" value="1"/>
</dbReference>
<dbReference type="Pfam" id="PF11701">
    <property type="entry name" value="UNC45-central"/>
    <property type="match status" value="1"/>
</dbReference>
<protein>
    <submittedName>
        <fullName evidence="4">ARM repeat-containing protein</fullName>
    </submittedName>
</protein>
<dbReference type="AlphaFoldDB" id="A0A5M3N6B6"/>
<dbReference type="InterPro" id="IPR024660">
    <property type="entry name" value="UCS_central_dom"/>
</dbReference>
<dbReference type="PANTHER" id="PTHR45994:SF1">
    <property type="entry name" value="FI21225P1"/>
    <property type="match status" value="1"/>
</dbReference>
<evidence type="ECO:0000313" key="4">
    <source>
        <dbReference type="EMBL" id="EIW86979.1"/>
    </source>
</evidence>
<comment type="caution">
    <text evidence="4">The sequence shown here is derived from an EMBL/GenBank/DDBJ whole genome shotgun (WGS) entry which is preliminary data.</text>
</comment>
<name>A0A5M3N6B6_CONPW</name>
<gene>
    <name evidence="4" type="ORF">CONPUDRAFT_96083</name>
</gene>
<dbReference type="SUPFAM" id="SSF48371">
    <property type="entry name" value="ARM repeat"/>
    <property type="match status" value="1"/>
</dbReference>
<evidence type="ECO:0000256" key="1">
    <source>
        <dbReference type="ARBA" id="ARBA00004496"/>
    </source>
</evidence>
<sequence length="682" mass="73653">MAAPEGALPKTFSVSADKPLALPDELSYIISAFQPSEPHTSRSKAILVLSAFCQGVRSSFSGGQKPVSDNAPTESLGKVFLPLLSAKLADTTKEGYVVTASFLSSLFQVDWQSAAYIFQQDGVIDYITDAIDIFPSQDACLETSRLLSQAAGHKTCRSLITEDLVQWLETSCRSSNPDLRASSAIAVVKLSRGQSSDSTEATGQAEAHLTTSNDGDLTNLFTKLIISEEKDLSSISDAVEGLAYLSSNSSVKEHISKDRNFLTKLFSLVSKRKESPPSQLSSLIFGIVTIAHNLSTYRPRLSQEDAQIDKLRRMAKAGNKKGAAEESDPLDDDVHVKTRARTLAATGVLDVLALASRLNSQGIRATTGRTYLNIAEDTENRGRMLQSGASKSLMNLVKPSADSKAETLDPLDLFAVQALAKLSITASPVQVYGPNIGTVFDAIRPLAQMLLHDSATLLQRFESLMALTNISSCSPECAMRVGSFKDLLNKVELLLLEDHTLVRRASMELICNLIAGSDEVFERYGGSEDLKAGRSKLQVVVAMADVEDLQTRLAASGALAILSDSPSACRSLFDLQVERHRLFSILGQLIAPDTDAEDNSSLADPGLIHRGVVCFRNLFLNPQESLPPDAVLKEAEEADTTQTLIRLLKGEFGSVDAAVAKPAMEALNYLIEVKKKVPKNDN</sequence>
<feature type="domain" description="UNC-45/Cro1/She4 central" evidence="3">
    <location>
        <begin position="25"/>
        <end position="190"/>
    </location>
</feature>
<dbReference type="GeneID" id="19211739"/>
<dbReference type="KEGG" id="cput:CONPUDRAFT_96083"/>
<dbReference type="PANTHER" id="PTHR45994">
    <property type="entry name" value="FI21225P1"/>
    <property type="match status" value="1"/>
</dbReference>